<dbReference type="Proteomes" id="UP000319756">
    <property type="component" value="Chromosome"/>
</dbReference>
<reference evidence="3" key="1">
    <citation type="submission" date="2019-01" db="EMBL/GenBank/DDBJ databases">
        <title>Genomic analysis of Salicibibacter sp. NKC3-5.</title>
        <authorList>
            <person name="Oh Y.J."/>
        </authorList>
    </citation>
    <scope>NUCLEOTIDE SEQUENCE [LARGE SCALE GENOMIC DNA]</scope>
    <source>
        <strain evidence="3">NKC3-5</strain>
    </source>
</reference>
<dbReference type="RefSeq" id="WP_142087182.1">
    <property type="nucleotide sequence ID" value="NZ_CP035485.1"/>
</dbReference>
<organism evidence="2 3">
    <name type="scientific">Salicibibacter halophilus</name>
    <dbReference type="NCBI Taxonomy" id="2502791"/>
    <lineage>
        <taxon>Bacteria</taxon>
        <taxon>Bacillati</taxon>
        <taxon>Bacillota</taxon>
        <taxon>Bacilli</taxon>
        <taxon>Bacillales</taxon>
        <taxon>Bacillaceae</taxon>
        <taxon>Salicibibacter</taxon>
    </lineage>
</organism>
<sequence>MKREKLITLRKEKGLTQAKLAENLGISTIYVRKIEHGYVSAGRKTMLKYENFFDKDMKELFPDLFFEDNVTKFNLTESN</sequence>
<dbReference type="SMART" id="SM00530">
    <property type="entry name" value="HTH_XRE"/>
    <property type="match status" value="1"/>
</dbReference>
<dbReference type="Pfam" id="PF01381">
    <property type="entry name" value="HTH_3"/>
    <property type="match status" value="1"/>
</dbReference>
<proteinExistence type="predicted"/>
<gene>
    <name evidence="2" type="ORF">EPH95_02895</name>
</gene>
<accession>A0A514LEJ3</accession>
<evidence type="ECO:0000313" key="2">
    <source>
        <dbReference type="EMBL" id="QDI90249.1"/>
    </source>
</evidence>
<dbReference type="OrthoDB" id="6386941at2"/>
<evidence type="ECO:0000313" key="3">
    <source>
        <dbReference type="Proteomes" id="UP000319756"/>
    </source>
</evidence>
<dbReference type="AlphaFoldDB" id="A0A514LEJ3"/>
<protein>
    <submittedName>
        <fullName evidence="2">XRE family transcriptional regulator</fullName>
    </submittedName>
</protein>
<dbReference type="InterPro" id="IPR001387">
    <property type="entry name" value="Cro/C1-type_HTH"/>
</dbReference>
<evidence type="ECO:0000259" key="1">
    <source>
        <dbReference type="PROSITE" id="PS50943"/>
    </source>
</evidence>
<dbReference type="KEGG" id="sale:EPH95_02895"/>
<dbReference type="InterPro" id="IPR010982">
    <property type="entry name" value="Lambda_DNA-bd_dom_sf"/>
</dbReference>
<dbReference type="Gene3D" id="1.10.260.40">
    <property type="entry name" value="lambda repressor-like DNA-binding domains"/>
    <property type="match status" value="1"/>
</dbReference>
<dbReference type="SUPFAM" id="SSF47413">
    <property type="entry name" value="lambda repressor-like DNA-binding domains"/>
    <property type="match status" value="1"/>
</dbReference>
<dbReference type="GO" id="GO:0003677">
    <property type="term" value="F:DNA binding"/>
    <property type="evidence" value="ECO:0007669"/>
    <property type="project" value="InterPro"/>
</dbReference>
<dbReference type="EMBL" id="CP035485">
    <property type="protein sequence ID" value="QDI90249.1"/>
    <property type="molecule type" value="Genomic_DNA"/>
</dbReference>
<name>A0A514LEJ3_9BACI</name>
<dbReference type="PROSITE" id="PS50943">
    <property type="entry name" value="HTH_CROC1"/>
    <property type="match status" value="1"/>
</dbReference>
<feature type="domain" description="HTH cro/C1-type" evidence="1">
    <location>
        <begin position="6"/>
        <end position="60"/>
    </location>
</feature>
<keyword evidence="3" id="KW-1185">Reference proteome</keyword>
<dbReference type="CDD" id="cd00093">
    <property type="entry name" value="HTH_XRE"/>
    <property type="match status" value="1"/>
</dbReference>